<comment type="caution">
    <text evidence="5">The sequence shown here is derived from an EMBL/GenBank/DDBJ whole genome shotgun (WGS) entry which is preliminary data.</text>
</comment>
<proteinExistence type="inferred from homology"/>
<organism evidence="5">
    <name type="scientific">candidate division WOR-3 bacterium</name>
    <dbReference type="NCBI Taxonomy" id="2052148"/>
    <lineage>
        <taxon>Bacteria</taxon>
        <taxon>Bacteria division WOR-3</taxon>
    </lineage>
</organism>
<dbReference type="InterPro" id="IPR015424">
    <property type="entry name" value="PyrdxlP-dep_Trfase"/>
</dbReference>
<feature type="modified residue" description="N6-(pyridoxal phosphate)lysine" evidence="2">
    <location>
        <position position="209"/>
    </location>
</feature>
<dbReference type="EMBL" id="DRTV01000191">
    <property type="protein sequence ID" value="HHF58309.1"/>
    <property type="molecule type" value="Genomic_DNA"/>
</dbReference>
<evidence type="ECO:0000256" key="3">
    <source>
        <dbReference type="RuleBase" id="RU004508"/>
    </source>
</evidence>
<protein>
    <submittedName>
        <fullName evidence="5">DegT/DnrJ/EryC1/StrS family aminotransferase</fullName>
    </submittedName>
</protein>
<reference evidence="5" key="1">
    <citation type="journal article" date="2020" name="mSystems">
        <title>Genome- and Community-Level Interaction Insights into Carbon Utilization and Element Cycling Functions of Hydrothermarchaeota in Hydrothermal Sediment.</title>
        <authorList>
            <person name="Zhou Z."/>
            <person name="Liu Y."/>
            <person name="Xu W."/>
            <person name="Pan J."/>
            <person name="Luo Z.H."/>
            <person name="Li M."/>
        </authorList>
    </citation>
    <scope>NUCLEOTIDE SEQUENCE [LARGE SCALE GENOMIC DNA]</scope>
    <source>
        <strain evidence="5">HyVt-94</strain>
    </source>
</reference>
<dbReference type="Gene3D" id="3.90.1150.10">
    <property type="entry name" value="Aspartate Aminotransferase, domain 1"/>
    <property type="match status" value="1"/>
</dbReference>
<evidence type="ECO:0000313" key="5">
    <source>
        <dbReference type="EMBL" id="HHF58309.1"/>
    </source>
</evidence>
<dbReference type="InterPro" id="IPR015421">
    <property type="entry name" value="PyrdxlP-dep_Trfase_major"/>
</dbReference>
<dbReference type="PIRSF" id="PIRSF000390">
    <property type="entry name" value="PLP_StrS"/>
    <property type="match status" value="1"/>
</dbReference>
<dbReference type="InterPro" id="IPR000653">
    <property type="entry name" value="DegT/StrS_aminotransferase"/>
</dbReference>
<gene>
    <name evidence="5" type="ORF">ENL41_02670</name>
</gene>
<comment type="similarity">
    <text evidence="3">Belongs to the DegT/DnrJ/EryC1 family.</text>
</comment>
<evidence type="ECO:0000256" key="2">
    <source>
        <dbReference type="PIRSR" id="PIRSR000390-2"/>
    </source>
</evidence>
<dbReference type="GO" id="GO:0030170">
    <property type="term" value="F:pyridoxal phosphate binding"/>
    <property type="evidence" value="ECO:0007669"/>
    <property type="project" value="TreeGrafter"/>
</dbReference>
<sequence length="403" mass="45711">MQTLETPGTKGWNKNNREAPEQKLKSPYKIPLFNIDFGKEEIKAIGKIIRSGWVSLGPESKKFEQEFARFYGRKHAIFTTNGTSALHLAYIAAGINKKDRVILPSFTYISTITPLFWIGAEPVFCDIESLEKPLISANTINSIIDKNIKAIVFVPYAGFMDGIDEIKKLAEAKGIILIEDASHAHGSEWKGETAGGFGVVAGMSLYANKNMTTGEGGMVLTDNDSIAEKVRKLRSQGMTTLSYDRYTGLSLDYDIEEIGYNYRPTEIQAAIGRVQLKKLNRNNKRRKELVKTYRELLKDVEEIIVPFEDYKKSANYIFPIFVPKRDEIRIFLHQKGIQTSVHYKPVHKFHAVRNMLKKEVHLPVTEKAGEMELTLPLHPLMRENDVKFVVESLKDAIIKTKNN</sequence>
<dbReference type="Proteomes" id="UP000886014">
    <property type="component" value="Unassembled WGS sequence"/>
</dbReference>
<keyword evidence="2 3" id="KW-0663">Pyridoxal phosphate</keyword>
<dbReference type="PANTHER" id="PTHR30244">
    <property type="entry name" value="TRANSAMINASE"/>
    <property type="match status" value="1"/>
</dbReference>
<dbReference type="PANTHER" id="PTHR30244:SF34">
    <property type="entry name" value="DTDP-4-AMINO-4,6-DIDEOXYGALACTOSE TRANSAMINASE"/>
    <property type="match status" value="1"/>
</dbReference>
<evidence type="ECO:0000256" key="1">
    <source>
        <dbReference type="PIRSR" id="PIRSR000390-1"/>
    </source>
</evidence>
<dbReference type="Pfam" id="PF01041">
    <property type="entry name" value="DegT_DnrJ_EryC1"/>
    <property type="match status" value="1"/>
</dbReference>
<dbReference type="InterPro" id="IPR015422">
    <property type="entry name" value="PyrdxlP-dep_Trfase_small"/>
</dbReference>
<accession>A0A7C5I4S1</accession>
<dbReference type="GO" id="GO:0000271">
    <property type="term" value="P:polysaccharide biosynthetic process"/>
    <property type="evidence" value="ECO:0007669"/>
    <property type="project" value="TreeGrafter"/>
</dbReference>
<dbReference type="CDD" id="cd00616">
    <property type="entry name" value="AHBA_syn"/>
    <property type="match status" value="1"/>
</dbReference>
<keyword evidence="5" id="KW-0808">Transferase</keyword>
<feature type="region of interest" description="Disordered" evidence="4">
    <location>
        <begin position="1"/>
        <end position="20"/>
    </location>
</feature>
<evidence type="ECO:0000256" key="4">
    <source>
        <dbReference type="SAM" id="MobiDB-lite"/>
    </source>
</evidence>
<dbReference type="GO" id="GO:0008483">
    <property type="term" value="F:transaminase activity"/>
    <property type="evidence" value="ECO:0007669"/>
    <property type="project" value="UniProtKB-KW"/>
</dbReference>
<dbReference type="AlphaFoldDB" id="A0A7C5I4S1"/>
<dbReference type="Gene3D" id="3.40.640.10">
    <property type="entry name" value="Type I PLP-dependent aspartate aminotransferase-like (Major domain)"/>
    <property type="match status" value="1"/>
</dbReference>
<feature type="active site" description="Proton acceptor" evidence="1">
    <location>
        <position position="209"/>
    </location>
</feature>
<name>A0A7C5I4S1_UNCW3</name>
<dbReference type="SUPFAM" id="SSF53383">
    <property type="entry name" value="PLP-dependent transferases"/>
    <property type="match status" value="1"/>
</dbReference>
<keyword evidence="5" id="KW-0032">Aminotransferase</keyword>